<dbReference type="AlphaFoldDB" id="A0A2K3KNS0"/>
<gene>
    <name evidence="1" type="ORF">L195_g063741</name>
</gene>
<sequence>RGCHGAQIFRRGLKASPRSSYVAVDGGDLAIQRVVFQLQVDGGRHSKQLR</sequence>
<name>A0A2K3KNS0_TRIPR</name>
<accession>A0A2K3KNS0</accession>
<reference evidence="1 2" key="1">
    <citation type="journal article" date="2014" name="Am. J. Bot.">
        <title>Genome assembly and annotation for red clover (Trifolium pratense; Fabaceae).</title>
        <authorList>
            <person name="Istvanek J."/>
            <person name="Jaros M."/>
            <person name="Krenek A."/>
            <person name="Repkova J."/>
        </authorList>
    </citation>
    <scope>NUCLEOTIDE SEQUENCE [LARGE SCALE GENOMIC DNA]</scope>
    <source>
        <strain evidence="2">cv. Tatra</strain>
        <tissue evidence="1">Young leaves</tissue>
    </source>
</reference>
<protein>
    <submittedName>
        <fullName evidence="1">Uncharacterized protein</fullName>
    </submittedName>
</protein>
<dbReference type="Proteomes" id="UP000236291">
    <property type="component" value="Unassembled WGS sequence"/>
</dbReference>
<proteinExistence type="predicted"/>
<organism evidence="1 2">
    <name type="scientific">Trifolium pratense</name>
    <name type="common">Red clover</name>
    <dbReference type="NCBI Taxonomy" id="57577"/>
    <lineage>
        <taxon>Eukaryota</taxon>
        <taxon>Viridiplantae</taxon>
        <taxon>Streptophyta</taxon>
        <taxon>Embryophyta</taxon>
        <taxon>Tracheophyta</taxon>
        <taxon>Spermatophyta</taxon>
        <taxon>Magnoliopsida</taxon>
        <taxon>eudicotyledons</taxon>
        <taxon>Gunneridae</taxon>
        <taxon>Pentapetalae</taxon>
        <taxon>rosids</taxon>
        <taxon>fabids</taxon>
        <taxon>Fabales</taxon>
        <taxon>Fabaceae</taxon>
        <taxon>Papilionoideae</taxon>
        <taxon>50 kb inversion clade</taxon>
        <taxon>NPAAA clade</taxon>
        <taxon>Hologalegina</taxon>
        <taxon>IRL clade</taxon>
        <taxon>Trifolieae</taxon>
        <taxon>Trifolium</taxon>
    </lineage>
</organism>
<reference evidence="1 2" key="2">
    <citation type="journal article" date="2017" name="Front. Plant Sci.">
        <title>Gene Classification and Mining of Molecular Markers Useful in Red Clover (Trifolium pratense) Breeding.</title>
        <authorList>
            <person name="Istvanek J."/>
            <person name="Dluhosova J."/>
            <person name="Dluhos P."/>
            <person name="Patkova L."/>
            <person name="Nedelnik J."/>
            <person name="Repkova J."/>
        </authorList>
    </citation>
    <scope>NUCLEOTIDE SEQUENCE [LARGE SCALE GENOMIC DNA]</scope>
    <source>
        <strain evidence="2">cv. Tatra</strain>
        <tissue evidence="1">Young leaves</tissue>
    </source>
</reference>
<dbReference type="EMBL" id="ASHM01218504">
    <property type="protein sequence ID" value="PNX67920.1"/>
    <property type="molecule type" value="Genomic_DNA"/>
</dbReference>
<evidence type="ECO:0000313" key="2">
    <source>
        <dbReference type="Proteomes" id="UP000236291"/>
    </source>
</evidence>
<evidence type="ECO:0000313" key="1">
    <source>
        <dbReference type="EMBL" id="PNX67920.1"/>
    </source>
</evidence>
<feature type="non-terminal residue" evidence="1">
    <location>
        <position position="1"/>
    </location>
</feature>
<comment type="caution">
    <text evidence="1">The sequence shown here is derived from an EMBL/GenBank/DDBJ whole genome shotgun (WGS) entry which is preliminary data.</text>
</comment>